<comment type="caution">
    <text evidence="5">The sequence shown here is derived from an EMBL/GenBank/DDBJ whole genome shotgun (WGS) entry which is preliminary data.</text>
</comment>
<dbReference type="SUPFAM" id="SSF53335">
    <property type="entry name" value="S-adenosyl-L-methionine-dependent methyltransferases"/>
    <property type="match status" value="1"/>
</dbReference>
<dbReference type="GO" id="GO:0008757">
    <property type="term" value="F:S-adenosylmethionine-dependent methyltransferase activity"/>
    <property type="evidence" value="ECO:0007669"/>
    <property type="project" value="InterPro"/>
</dbReference>
<sequence>MASVGTTKVAEKYRQYRPKYPPELFRIIMNFVRGQGTQCSNSNSKYPLAVDVGCGPGLMSTVFLAPYFDKVLGVDISESQIEQATLNNKHRNVEYSISPAESLPVEDNSVTLIQVATALHWFDHEKFYRECDRVLAPGGVIAAFCYSVFITVITERLNSDENMAYKAKTHQFVVGRYSHSEMEIPYPESLRIDDFYFSVKSTIRNFFHFYETTSLAKNFLKEPEIQGWWESCKKRLMKAYGTIKHRRSVDIQI</sequence>
<accession>A0A7J7KBP1</accession>
<dbReference type="InterPro" id="IPR051052">
    <property type="entry name" value="Diverse_substrate_MTase"/>
</dbReference>
<dbReference type="AlphaFoldDB" id="A0A7J7KBP1"/>
<dbReference type="Gene3D" id="3.40.50.150">
    <property type="entry name" value="Vaccinia Virus protein VP39"/>
    <property type="match status" value="1"/>
</dbReference>
<proteinExistence type="inferred from homology"/>
<evidence type="ECO:0000256" key="1">
    <source>
        <dbReference type="ARBA" id="ARBA00008361"/>
    </source>
</evidence>
<dbReference type="GO" id="GO:0032259">
    <property type="term" value="P:methylation"/>
    <property type="evidence" value="ECO:0007669"/>
    <property type="project" value="UniProtKB-KW"/>
</dbReference>
<keyword evidence="2" id="KW-0489">Methyltransferase</keyword>
<dbReference type="Pfam" id="PF08241">
    <property type="entry name" value="Methyltransf_11"/>
    <property type="match status" value="1"/>
</dbReference>
<comment type="similarity">
    <text evidence="1">Belongs to the methyltransferase superfamily.</text>
</comment>
<dbReference type="OrthoDB" id="506498at2759"/>
<gene>
    <name evidence="5" type="ORF">EB796_006063</name>
</gene>
<name>A0A7J7KBP1_BUGNE</name>
<reference evidence="5" key="1">
    <citation type="submission" date="2020-06" db="EMBL/GenBank/DDBJ databases">
        <title>Draft genome of Bugula neritina, a colonial animal packing powerful symbionts and potential medicines.</title>
        <authorList>
            <person name="Rayko M."/>
        </authorList>
    </citation>
    <scope>NUCLEOTIDE SEQUENCE [LARGE SCALE GENOMIC DNA]</scope>
    <source>
        <strain evidence="5">Kwan_BN1</strain>
    </source>
</reference>
<protein>
    <recommendedName>
        <fullName evidence="4">Methyltransferase type 11 domain-containing protein</fullName>
    </recommendedName>
</protein>
<organism evidence="5 6">
    <name type="scientific">Bugula neritina</name>
    <name type="common">Brown bryozoan</name>
    <name type="synonym">Sertularia neritina</name>
    <dbReference type="NCBI Taxonomy" id="10212"/>
    <lineage>
        <taxon>Eukaryota</taxon>
        <taxon>Metazoa</taxon>
        <taxon>Spiralia</taxon>
        <taxon>Lophotrochozoa</taxon>
        <taxon>Bryozoa</taxon>
        <taxon>Gymnolaemata</taxon>
        <taxon>Cheilostomatida</taxon>
        <taxon>Flustrina</taxon>
        <taxon>Buguloidea</taxon>
        <taxon>Bugulidae</taxon>
        <taxon>Bugula</taxon>
    </lineage>
</organism>
<dbReference type="EMBL" id="VXIV02000851">
    <property type="protein sequence ID" value="KAF6035623.1"/>
    <property type="molecule type" value="Genomic_DNA"/>
</dbReference>
<keyword evidence="3" id="KW-0808">Transferase</keyword>
<keyword evidence="6" id="KW-1185">Reference proteome</keyword>
<evidence type="ECO:0000256" key="2">
    <source>
        <dbReference type="ARBA" id="ARBA00022603"/>
    </source>
</evidence>
<evidence type="ECO:0000259" key="4">
    <source>
        <dbReference type="Pfam" id="PF08241"/>
    </source>
</evidence>
<evidence type="ECO:0000313" key="5">
    <source>
        <dbReference type="EMBL" id="KAF6035623.1"/>
    </source>
</evidence>
<evidence type="ECO:0000256" key="3">
    <source>
        <dbReference type="ARBA" id="ARBA00022679"/>
    </source>
</evidence>
<dbReference type="PANTHER" id="PTHR44942:SF4">
    <property type="entry name" value="METHYLTRANSFERASE TYPE 11 DOMAIN-CONTAINING PROTEIN"/>
    <property type="match status" value="1"/>
</dbReference>
<dbReference type="InterPro" id="IPR013216">
    <property type="entry name" value="Methyltransf_11"/>
</dbReference>
<dbReference type="CDD" id="cd02440">
    <property type="entry name" value="AdoMet_MTases"/>
    <property type="match status" value="1"/>
</dbReference>
<dbReference type="PANTHER" id="PTHR44942">
    <property type="entry name" value="METHYLTRANSF_11 DOMAIN-CONTAINING PROTEIN"/>
    <property type="match status" value="1"/>
</dbReference>
<dbReference type="InterPro" id="IPR029063">
    <property type="entry name" value="SAM-dependent_MTases_sf"/>
</dbReference>
<dbReference type="Proteomes" id="UP000593567">
    <property type="component" value="Unassembled WGS sequence"/>
</dbReference>
<evidence type="ECO:0000313" key="6">
    <source>
        <dbReference type="Proteomes" id="UP000593567"/>
    </source>
</evidence>
<feature type="domain" description="Methyltransferase type 11" evidence="4">
    <location>
        <begin position="50"/>
        <end position="142"/>
    </location>
</feature>